<feature type="domain" description="Major facilitator superfamily (MFS) profile" evidence="8">
    <location>
        <begin position="61"/>
        <end position="688"/>
    </location>
</feature>
<dbReference type="PANTHER" id="PTHR23511:SF5">
    <property type="entry name" value="MAJOR FACILITATOR-TYPE TRANSPORTER HXNZ-RELATED"/>
    <property type="match status" value="1"/>
</dbReference>
<dbReference type="GO" id="GO:0016020">
    <property type="term" value="C:membrane"/>
    <property type="evidence" value="ECO:0007669"/>
    <property type="project" value="UniProtKB-SubCell"/>
</dbReference>
<feature type="transmembrane region" description="Helical" evidence="7">
    <location>
        <begin position="634"/>
        <end position="660"/>
    </location>
</feature>
<dbReference type="InterPro" id="IPR020846">
    <property type="entry name" value="MFS_dom"/>
</dbReference>
<protein>
    <submittedName>
        <fullName evidence="9">Major facilitator superfamily domain-containing protein</fullName>
    </submittedName>
</protein>
<feature type="transmembrane region" description="Helical" evidence="7">
    <location>
        <begin position="97"/>
        <end position="117"/>
    </location>
</feature>
<feature type="region of interest" description="Disordered" evidence="6">
    <location>
        <begin position="23"/>
        <end position="42"/>
    </location>
</feature>
<dbReference type="SUPFAM" id="SSF103473">
    <property type="entry name" value="MFS general substrate transporter"/>
    <property type="match status" value="1"/>
</dbReference>
<keyword evidence="5 7" id="KW-0472">Membrane</keyword>
<evidence type="ECO:0000313" key="9">
    <source>
        <dbReference type="EMBL" id="KAI0295673.1"/>
    </source>
</evidence>
<feature type="region of interest" description="Disordered" evidence="6">
    <location>
        <begin position="409"/>
        <end position="437"/>
    </location>
</feature>
<evidence type="ECO:0000256" key="4">
    <source>
        <dbReference type="ARBA" id="ARBA00022989"/>
    </source>
</evidence>
<proteinExistence type="predicted"/>
<evidence type="ECO:0000256" key="1">
    <source>
        <dbReference type="ARBA" id="ARBA00004141"/>
    </source>
</evidence>
<dbReference type="Pfam" id="PF07690">
    <property type="entry name" value="MFS_1"/>
    <property type="match status" value="1"/>
</dbReference>
<dbReference type="InterPro" id="IPR036259">
    <property type="entry name" value="MFS_trans_sf"/>
</dbReference>
<feature type="transmembrane region" description="Helical" evidence="7">
    <location>
        <begin position="183"/>
        <end position="207"/>
    </location>
</feature>
<feature type="transmembrane region" description="Helical" evidence="7">
    <location>
        <begin position="666"/>
        <end position="684"/>
    </location>
</feature>
<comment type="subcellular location">
    <subcellularLocation>
        <location evidence="1">Membrane</location>
        <topology evidence="1">Multi-pass membrane protein</topology>
    </subcellularLocation>
</comment>
<keyword evidence="4 7" id="KW-1133">Transmembrane helix</keyword>
<organism evidence="9 10">
    <name type="scientific">Multifurca ochricompacta</name>
    <dbReference type="NCBI Taxonomy" id="376703"/>
    <lineage>
        <taxon>Eukaryota</taxon>
        <taxon>Fungi</taxon>
        <taxon>Dikarya</taxon>
        <taxon>Basidiomycota</taxon>
        <taxon>Agaricomycotina</taxon>
        <taxon>Agaricomycetes</taxon>
        <taxon>Russulales</taxon>
        <taxon>Russulaceae</taxon>
        <taxon>Multifurca</taxon>
    </lineage>
</organism>
<feature type="transmembrane region" description="Helical" evidence="7">
    <location>
        <begin position="576"/>
        <end position="595"/>
    </location>
</feature>
<feature type="transmembrane region" description="Helical" evidence="7">
    <location>
        <begin position="546"/>
        <end position="567"/>
    </location>
</feature>
<evidence type="ECO:0000256" key="5">
    <source>
        <dbReference type="ARBA" id="ARBA00023136"/>
    </source>
</evidence>
<feature type="transmembrane region" description="Helical" evidence="7">
    <location>
        <begin position="227"/>
        <end position="248"/>
    </location>
</feature>
<keyword evidence="10" id="KW-1185">Reference proteome</keyword>
<evidence type="ECO:0000313" key="10">
    <source>
        <dbReference type="Proteomes" id="UP001203297"/>
    </source>
</evidence>
<keyword evidence="2" id="KW-0813">Transport</keyword>
<comment type="caution">
    <text evidence="9">The sequence shown here is derived from an EMBL/GenBank/DDBJ whole genome shotgun (WGS) entry which is preliminary data.</text>
</comment>
<dbReference type="Proteomes" id="UP001203297">
    <property type="component" value="Unassembled WGS sequence"/>
</dbReference>
<dbReference type="EMBL" id="WTXG01000055">
    <property type="protein sequence ID" value="KAI0295673.1"/>
    <property type="molecule type" value="Genomic_DNA"/>
</dbReference>
<feature type="transmembrane region" description="Helical" evidence="7">
    <location>
        <begin position="137"/>
        <end position="162"/>
    </location>
</feature>
<dbReference type="PANTHER" id="PTHR23511">
    <property type="entry name" value="SYNAPTIC VESICLE GLYCOPROTEIN 2"/>
    <property type="match status" value="1"/>
</dbReference>
<feature type="transmembrane region" description="Helical" evidence="7">
    <location>
        <begin position="495"/>
        <end position="515"/>
    </location>
</feature>
<evidence type="ECO:0000259" key="8">
    <source>
        <dbReference type="PROSITE" id="PS50850"/>
    </source>
</evidence>
<evidence type="ECO:0000256" key="3">
    <source>
        <dbReference type="ARBA" id="ARBA00022692"/>
    </source>
</evidence>
<sequence length="701" mass="76143">MAAVTPRASILWDSSPMTYSRLSSHDGGDDFHDPEGSDIDGRTPLDRTIDRIGMGTYQWTLLSLCGFGWMADNMWIQAIAIILPRVQRHFSLPDNRIGILSSSMFAGMMIGAVGWGTCSDLMGRSTAFNATLFFTSLFGIGASFATTFPMLCIALFCLGSSVGGSMPTDGTLLLEHMPRGKEYLVTALSVFFSFGAVLAALVAIVLIPKNSCQPLPAPCDLDRNLGWKYELVALGLITLTMFLARMVFFRLHESPRYLVHAGRPQDALESLQMISRFNGSELELELKDVEDRICVPPALAPSISRARLPQSQIHAAENSSIPIFNPNTGISSSPVDIKPPPVLTNDATPLSSTPPDGIEGALLIKGYSATGESEAPLVTQAALIAAAERRSFPHQHASAAGMGSFEEVLSQPKDEEIPGTEDDTEVPPPPARPRRRLSHGIRRPRTDTISSVRSSLYEVADRAWWALPRSVRRPLRAWFARFAMVFEPEWRRTTVLVWFAWWGMSLAYTMFNVYLPKLLETRAFSSSSWKSRNRNLMEAKSLERTLWDVVIFTIGGCPGAVLGAWLIEWPRLGRRLALAGSTFLTALLCVVFAMVQDPVAVTASSVGISLSATTMWAVLYGWTPEIFATKVRGTACGAASALSRVGGMIAPMAGGALLMIDPSFPVYASIIMFTLSGLCVLLLAENPGASGGKGGSRAMIH</sequence>
<dbReference type="GO" id="GO:0022857">
    <property type="term" value="F:transmembrane transporter activity"/>
    <property type="evidence" value="ECO:0007669"/>
    <property type="project" value="InterPro"/>
</dbReference>
<dbReference type="InterPro" id="IPR005828">
    <property type="entry name" value="MFS_sugar_transport-like"/>
</dbReference>
<evidence type="ECO:0000256" key="7">
    <source>
        <dbReference type="SAM" id="Phobius"/>
    </source>
</evidence>
<reference evidence="9" key="1">
    <citation type="journal article" date="2022" name="New Phytol.">
        <title>Evolutionary transition to the ectomycorrhizal habit in the genomes of a hyperdiverse lineage of mushroom-forming fungi.</title>
        <authorList>
            <person name="Looney B."/>
            <person name="Miyauchi S."/>
            <person name="Morin E."/>
            <person name="Drula E."/>
            <person name="Courty P.E."/>
            <person name="Kohler A."/>
            <person name="Kuo A."/>
            <person name="LaButti K."/>
            <person name="Pangilinan J."/>
            <person name="Lipzen A."/>
            <person name="Riley R."/>
            <person name="Andreopoulos W."/>
            <person name="He G."/>
            <person name="Johnson J."/>
            <person name="Nolan M."/>
            <person name="Tritt A."/>
            <person name="Barry K.W."/>
            <person name="Grigoriev I.V."/>
            <person name="Nagy L.G."/>
            <person name="Hibbett D."/>
            <person name="Henrissat B."/>
            <person name="Matheny P.B."/>
            <person name="Labbe J."/>
            <person name="Martin F.M."/>
        </authorList>
    </citation>
    <scope>NUCLEOTIDE SEQUENCE</scope>
    <source>
        <strain evidence="9">BPL690</strain>
    </source>
</reference>
<dbReference type="AlphaFoldDB" id="A0AAD4LZP4"/>
<gene>
    <name evidence="9" type="ORF">B0F90DRAFT_1913062</name>
</gene>
<dbReference type="Pfam" id="PF00083">
    <property type="entry name" value="Sugar_tr"/>
    <property type="match status" value="1"/>
</dbReference>
<dbReference type="Gene3D" id="1.20.1250.20">
    <property type="entry name" value="MFS general substrate transporter like domains"/>
    <property type="match status" value="2"/>
</dbReference>
<evidence type="ECO:0000256" key="6">
    <source>
        <dbReference type="SAM" id="MobiDB-lite"/>
    </source>
</evidence>
<evidence type="ECO:0000256" key="2">
    <source>
        <dbReference type="ARBA" id="ARBA00022448"/>
    </source>
</evidence>
<dbReference type="PROSITE" id="PS50850">
    <property type="entry name" value="MFS"/>
    <property type="match status" value="1"/>
</dbReference>
<feature type="transmembrane region" description="Helical" evidence="7">
    <location>
        <begin position="601"/>
        <end position="622"/>
    </location>
</feature>
<accession>A0AAD4LZP4</accession>
<name>A0AAD4LZP4_9AGAM</name>
<dbReference type="InterPro" id="IPR011701">
    <property type="entry name" value="MFS"/>
</dbReference>
<keyword evidence="3 7" id="KW-0812">Transmembrane</keyword>